<proteinExistence type="inferred from homology"/>
<comment type="caution">
    <text evidence="4">The sequence shown here is derived from an EMBL/GenBank/DDBJ whole genome shotgun (WGS) entry which is preliminary data.</text>
</comment>
<gene>
    <name evidence="4" type="ORF">I7412_19930</name>
</gene>
<feature type="domain" description="AB hydrolase-1" evidence="3">
    <location>
        <begin position="47"/>
        <end position="304"/>
    </location>
</feature>
<name>A0A937RMZ7_9ACTN</name>
<dbReference type="InterPro" id="IPR000073">
    <property type="entry name" value="AB_hydrolase_1"/>
</dbReference>
<dbReference type="PANTHER" id="PTHR22946">
    <property type="entry name" value="DIENELACTONE HYDROLASE DOMAIN-CONTAINING PROTEIN-RELATED"/>
    <property type="match status" value="1"/>
</dbReference>
<evidence type="ECO:0000313" key="4">
    <source>
        <dbReference type="EMBL" id="MBL7629393.1"/>
    </source>
</evidence>
<dbReference type="Proteomes" id="UP000604475">
    <property type="component" value="Unassembled WGS sequence"/>
</dbReference>
<evidence type="ECO:0000313" key="5">
    <source>
        <dbReference type="Proteomes" id="UP000604475"/>
    </source>
</evidence>
<reference evidence="4" key="1">
    <citation type="submission" date="2020-12" db="EMBL/GenBank/DDBJ databases">
        <title>Genomic characterization of non-nitrogen-fixing Frankia strains.</title>
        <authorList>
            <person name="Carlos-Shanley C."/>
            <person name="Guerra T."/>
            <person name="Hahn D."/>
        </authorList>
    </citation>
    <scope>NUCLEOTIDE SEQUENCE</scope>
    <source>
        <strain evidence="4">CN6</strain>
    </source>
</reference>
<keyword evidence="1 4" id="KW-0378">Hydrolase</keyword>
<dbReference type="PANTHER" id="PTHR22946:SF9">
    <property type="entry name" value="POLYKETIDE TRANSFERASE AF380"/>
    <property type="match status" value="1"/>
</dbReference>
<dbReference type="RefSeq" id="WP_203006308.1">
    <property type="nucleotide sequence ID" value="NZ_JADWYU010000171.1"/>
</dbReference>
<comment type="similarity">
    <text evidence="2">Belongs to the AB hydrolase superfamily. FUS2 hydrolase family.</text>
</comment>
<dbReference type="InterPro" id="IPR029058">
    <property type="entry name" value="AB_hydrolase_fold"/>
</dbReference>
<evidence type="ECO:0000256" key="1">
    <source>
        <dbReference type="ARBA" id="ARBA00022801"/>
    </source>
</evidence>
<protein>
    <submittedName>
        <fullName evidence="4">Alpha/beta fold hydrolase</fullName>
    </submittedName>
</protein>
<dbReference type="InterPro" id="IPR050261">
    <property type="entry name" value="FrsA_esterase"/>
</dbReference>
<dbReference type="Gene3D" id="3.40.50.1820">
    <property type="entry name" value="alpha/beta hydrolase"/>
    <property type="match status" value="1"/>
</dbReference>
<sequence length="331" mass="35005">MSAPVVSAPPTVTVDVTGRVPIDGDHHVATWIFPPPAPTDGPVPLLFCLPGGGYTKAYWHLDVPGRAGYSFGEHLAAQGMLVIAVDHLATGESSRHPRAAELTPDVVAAANNAALTDLLERAAKGTLLPGQGPIDIGPIVAVGHSMGGMLAVFQQSLHGSFDAIAPLGYGTVGPFAGHLVGNDRTKIPSLESIMVPARAGAFDEPFLSDRTDPAIRHHFYWDDVPTDVIAADDLTSTHLPGVTGPLSIVPFIASDHAGRIRCPVFIGLGERDSTPNHHDEARAYSFSNDVTLFRLPKSAHCHNTAGTRHDLWNRLAQWVRTLPALAATPSA</sequence>
<keyword evidence="5" id="KW-1185">Reference proteome</keyword>
<organism evidence="4 5">
    <name type="scientific">Frankia nepalensis</name>
    <dbReference type="NCBI Taxonomy" id="1836974"/>
    <lineage>
        <taxon>Bacteria</taxon>
        <taxon>Bacillati</taxon>
        <taxon>Actinomycetota</taxon>
        <taxon>Actinomycetes</taxon>
        <taxon>Frankiales</taxon>
        <taxon>Frankiaceae</taxon>
        <taxon>Frankia</taxon>
    </lineage>
</organism>
<evidence type="ECO:0000256" key="2">
    <source>
        <dbReference type="ARBA" id="ARBA00038115"/>
    </source>
</evidence>
<dbReference type="AlphaFoldDB" id="A0A937RMZ7"/>
<accession>A0A937RMZ7</accession>
<dbReference type="Pfam" id="PF12697">
    <property type="entry name" value="Abhydrolase_6"/>
    <property type="match status" value="1"/>
</dbReference>
<dbReference type="EMBL" id="JAEACQ010000228">
    <property type="protein sequence ID" value="MBL7629393.1"/>
    <property type="molecule type" value="Genomic_DNA"/>
</dbReference>
<evidence type="ECO:0000259" key="3">
    <source>
        <dbReference type="Pfam" id="PF12697"/>
    </source>
</evidence>
<dbReference type="GO" id="GO:0052689">
    <property type="term" value="F:carboxylic ester hydrolase activity"/>
    <property type="evidence" value="ECO:0007669"/>
    <property type="project" value="UniProtKB-ARBA"/>
</dbReference>
<dbReference type="SUPFAM" id="SSF53474">
    <property type="entry name" value="alpha/beta-Hydrolases"/>
    <property type="match status" value="1"/>
</dbReference>